<dbReference type="EMBL" id="FNAI01000015">
    <property type="protein sequence ID" value="SDF28187.1"/>
    <property type="molecule type" value="Genomic_DNA"/>
</dbReference>
<dbReference type="Proteomes" id="UP000199072">
    <property type="component" value="Unassembled WGS sequence"/>
</dbReference>
<evidence type="ECO:0000313" key="2">
    <source>
        <dbReference type="Proteomes" id="UP000199072"/>
    </source>
</evidence>
<dbReference type="OrthoDB" id="797801at2"/>
<reference evidence="1 2" key="1">
    <citation type="submission" date="2016-10" db="EMBL/GenBank/DDBJ databases">
        <authorList>
            <person name="de Groot N.N."/>
        </authorList>
    </citation>
    <scope>NUCLEOTIDE SEQUENCE [LARGE SCALE GENOMIC DNA]</scope>
    <source>
        <strain evidence="1 2">47C3B</strain>
    </source>
</reference>
<keyword evidence="2" id="KW-1185">Reference proteome</keyword>
<dbReference type="AlphaFoldDB" id="A0A1G7JTA0"/>
<proteinExistence type="predicted"/>
<gene>
    <name evidence="1" type="ORF">SAMN05216464_115110</name>
</gene>
<protein>
    <submittedName>
        <fullName evidence="1">Uncharacterized protein</fullName>
    </submittedName>
</protein>
<accession>A0A1G7JTA0</accession>
<dbReference type="STRING" id="1391627.SAMN05216464_115110"/>
<dbReference type="RefSeq" id="WP_091154293.1">
    <property type="nucleotide sequence ID" value="NZ_FNAI01000015.1"/>
</dbReference>
<evidence type="ECO:0000313" key="1">
    <source>
        <dbReference type="EMBL" id="SDF28187.1"/>
    </source>
</evidence>
<name>A0A1G7JTA0_9SPHI</name>
<sequence length="113" mass="13035">MVPFNLEIELENTMVPASIEQLDRLADVDGFIRFDVTAGERRSVVYVNVENDLPPATPQDAEAYFEAVNYPEQVSAFSEEDIFTRDEVIVIGQAIRNYNHELKVYFNRFMSRP</sequence>
<organism evidence="1 2">
    <name type="scientific">Mucilaginibacter pineti</name>
    <dbReference type="NCBI Taxonomy" id="1391627"/>
    <lineage>
        <taxon>Bacteria</taxon>
        <taxon>Pseudomonadati</taxon>
        <taxon>Bacteroidota</taxon>
        <taxon>Sphingobacteriia</taxon>
        <taxon>Sphingobacteriales</taxon>
        <taxon>Sphingobacteriaceae</taxon>
        <taxon>Mucilaginibacter</taxon>
    </lineage>
</organism>